<dbReference type="RefSeq" id="XP_015521273.2">
    <property type="nucleotide sequence ID" value="XM_015665787.2"/>
</dbReference>
<dbReference type="PROSITE" id="PS00086">
    <property type="entry name" value="CYTOCHROME_P450"/>
    <property type="match status" value="1"/>
</dbReference>
<evidence type="ECO:0000256" key="1">
    <source>
        <dbReference type="ARBA" id="ARBA00001971"/>
    </source>
</evidence>
<dbReference type="PANTHER" id="PTHR24292:SF84">
    <property type="entry name" value="CYTOCHROME P450 28A5-RELATED"/>
    <property type="match status" value="1"/>
</dbReference>
<dbReference type="PRINTS" id="PR00463">
    <property type="entry name" value="EP450I"/>
</dbReference>
<evidence type="ECO:0000256" key="11">
    <source>
        <dbReference type="ARBA" id="ARBA00023004"/>
    </source>
</evidence>
<dbReference type="GO" id="GO:0020037">
    <property type="term" value="F:heme binding"/>
    <property type="evidence" value="ECO:0007669"/>
    <property type="project" value="InterPro"/>
</dbReference>
<keyword evidence="16" id="KW-0812">Transmembrane</keyword>
<evidence type="ECO:0000313" key="17">
    <source>
        <dbReference type="Proteomes" id="UP000829291"/>
    </source>
</evidence>
<dbReference type="InterPro" id="IPR036396">
    <property type="entry name" value="Cyt_P450_sf"/>
</dbReference>
<dbReference type="GO" id="GO:0016705">
    <property type="term" value="F:oxidoreductase activity, acting on paired donors, with incorporation or reduction of molecular oxygen"/>
    <property type="evidence" value="ECO:0007669"/>
    <property type="project" value="InterPro"/>
</dbReference>
<dbReference type="Pfam" id="PF00067">
    <property type="entry name" value="p450"/>
    <property type="match status" value="1"/>
</dbReference>
<dbReference type="GO" id="GO:0004497">
    <property type="term" value="F:monooxygenase activity"/>
    <property type="evidence" value="ECO:0007669"/>
    <property type="project" value="UniProtKB-KW"/>
</dbReference>
<keyword evidence="10 15" id="KW-0560">Oxidoreductase</keyword>
<dbReference type="GO" id="GO:0005506">
    <property type="term" value="F:iron ion binding"/>
    <property type="evidence" value="ECO:0007669"/>
    <property type="project" value="InterPro"/>
</dbReference>
<reference evidence="18" key="1">
    <citation type="submission" date="2025-08" db="UniProtKB">
        <authorList>
            <consortium name="RefSeq"/>
        </authorList>
    </citation>
    <scope>IDENTIFICATION</scope>
    <source>
        <tissue evidence="18">Thorax and Abdomen</tissue>
    </source>
</reference>
<dbReference type="GO" id="GO:0005789">
    <property type="term" value="C:endoplasmic reticulum membrane"/>
    <property type="evidence" value="ECO:0007669"/>
    <property type="project" value="UniProtKB-SubCell"/>
</dbReference>
<comment type="similarity">
    <text evidence="5 15">Belongs to the cytochrome P450 family.</text>
</comment>
<dbReference type="PRINTS" id="PR00385">
    <property type="entry name" value="P450"/>
</dbReference>
<dbReference type="GeneID" id="107225354"/>
<evidence type="ECO:0000256" key="6">
    <source>
        <dbReference type="ARBA" id="ARBA00022617"/>
    </source>
</evidence>
<keyword evidence="7 14" id="KW-0479">Metal-binding</keyword>
<dbReference type="InterPro" id="IPR017972">
    <property type="entry name" value="Cyt_P450_CS"/>
</dbReference>
<evidence type="ECO:0000256" key="15">
    <source>
        <dbReference type="RuleBase" id="RU000461"/>
    </source>
</evidence>
<keyword evidence="17" id="KW-1185">Reference proteome</keyword>
<organism evidence="18">
    <name type="scientific">Neodiprion lecontei</name>
    <name type="common">Redheaded pine sawfly</name>
    <dbReference type="NCBI Taxonomy" id="441921"/>
    <lineage>
        <taxon>Eukaryota</taxon>
        <taxon>Metazoa</taxon>
        <taxon>Ecdysozoa</taxon>
        <taxon>Arthropoda</taxon>
        <taxon>Hexapoda</taxon>
        <taxon>Insecta</taxon>
        <taxon>Pterygota</taxon>
        <taxon>Neoptera</taxon>
        <taxon>Endopterygota</taxon>
        <taxon>Hymenoptera</taxon>
        <taxon>Tenthredinoidea</taxon>
        <taxon>Diprionidae</taxon>
        <taxon>Diprioninae</taxon>
        <taxon>Neodiprion</taxon>
    </lineage>
</organism>
<comment type="cofactor">
    <cofactor evidence="1 14">
        <name>heme</name>
        <dbReference type="ChEBI" id="CHEBI:30413"/>
    </cofactor>
</comment>
<dbReference type="PANTHER" id="PTHR24292">
    <property type="entry name" value="CYTOCHROME P450"/>
    <property type="match status" value="1"/>
</dbReference>
<comment type="subcellular location">
    <subcellularLocation>
        <location evidence="4">Endoplasmic reticulum membrane</location>
        <topology evidence="4">Peripheral membrane protein</topology>
    </subcellularLocation>
    <subcellularLocation>
        <location evidence="3">Microsome membrane</location>
        <topology evidence="3">Peripheral membrane protein</topology>
    </subcellularLocation>
</comment>
<name>A0A6J0C406_NEOLC</name>
<evidence type="ECO:0000256" key="13">
    <source>
        <dbReference type="ARBA" id="ARBA00023136"/>
    </source>
</evidence>
<dbReference type="KEGG" id="nlo:107225354"/>
<keyword evidence="8" id="KW-0256">Endoplasmic reticulum</keyword>
<keyword evidence="12 15" id="KW-0503">Monooxygenase</keyword>
<keyword evidence="9" id="KW-0492">Microsome</keyword>
<evidence type="ECO:0000256" key="14">
    <source>
        <dbReference type="PIRSR" id="PIRSR602401-1"/>
    </source>
</evidence>
<keyword evidence="11 14" id="KW-0408">Iron</keyword>
<dbReference type="InterPro" id="IPR001128">
    <property type="entry name" value="Cyt_P450"/>
</dbReference>
<evidence type="ECO:0000256" key="16">
    <source>
        <dbReference type="SAM" id="Phobius"/>
    </source>
</evidence>
<dbReference type="Proteomes" id="UP000829291">
    <property type="component" value="Chromosome 6"/>
</dbReference>
<keyword evidence="16" id="KW-1133">Transmembrane helix</keyword>
<comment type="function">
    <text evidence="2">May be involved in the metabolism of insect hormones and in the breakdown of synthetic insecticides.</text>
</comment>
<dbReference type="CDD" id="cd11056">
    <property type="entry name" value="CYP6-like"/>
    <property type="match status" value="1"/>
</dbReference>
<feature type="transmembrane region" description="Helical" evidence="16">
    <location>
        <begin position="5"/>
        <end position="22"/>
    </location>
</feature>
<evidence type="ECO:0000256" key="4">
    <source>
        <dbReference type="ARBA" id="ARBA00004406"/>
    </source>
</evidence>
<dbReference type="SUPFAM" id="SSF48264">
    <property type="entry name" value="Cytochrome P450"/>
    <property type="match status" value="1"/>
</dbReference>
<sequence length="509" mass="58211">MEQFYCVFALVIAVCYLLYYYSTSTFNYWKNKSIPCASGAVPGLGHMWPLAFMTKNSADMYRDYYNQFPESSMVGFYNLRTPALILRDPELVKNVLTKNFQNFAENAFDIDKNLDPLLGVNPFFVNEERWKTSRQQLSSAFTSGKLKYLYASVQEVCDSMSSYLKRSCSKSGEKVQLELKDLCSKFTADVVSTAAFGVEGGSFISEKDGPFREIGRIMFEPSFWKGMKQIFVFFIPIAAQIFRMRVIPTKADKFFRGIVKDVLRQREAHGIERPDFLQLMIQARTLGKVDPIFNEEYNDDVITSHASSFFVDGYETSSIVMSFALYQVAAHPEVQQRLREEVNAVIEKHGSLTYEALQDMSYMDMVLNESARLFPPFATMMKRCTKEIELTGSDGITCQVTPGTNVVIITTGLHRDPRFWPNPDVFDPERFSEENKEGRNKYIFLPFGEGYRICPGQRLATLQIKAGISTIIRKYTLDVSPRTKEPIQLDPRYFMISPLGGLWANLKPI</sequence>
<evidence type="ECO:0000256" key="9">
    <source>
        <dbReference type="ARBA" id="ARBA00022848"/>
    </source>
</evidence>
<dbReference type="OrthoDB" id="2789670at2759"/>
<evidence type="ECO:0000256" key="7">
    <source>
        <dbReference type="ARBA" id="ARBA00022723"/>
    </source>
</evidence>
<evidence type="ECO:0000256" key="3">
    <source>
        <dbReference type="ARBA" id="ARBA00004174"/>
    </source>
</evidence>
<evidence type="ECO:0000256" key="8">
    <source>
        <dbReference type="ARBA" id="ARBA00022824"/>
    </source>
</evidence>
<keyword evidence="6 14" id="KW-0349">Heme</keyword>
<dbReference type="AlphaFoldDB" id="A0A6J0C406"/>
<dbReference type="InParanoid" id="A0A6J0C406"/>
<evidence type="ECO:0000313" key="18">
    <source>
        <dbReference type="RefSeq" id="XP_015521273.2"/>
    </source>
</evidence>
<keyword evidence="13 16" id="KW-0472">Membrane</keyword>
<evidence type="ECO:0000256" key="12">
    <source>
        <dbReference type="ARBA" id="ARBA00023033"/>
    </source>
</evidence>
<dbReference type="Gene3D" id="1.10.630.10">
    <property type="entry name" value="Cytochrome P450"/>
    <property type="match status" value="1"/>
</dbReference>
<evidence type="ECO:0000256" key="10">
    <source>
        <dbReference type="ARBA" id="ARBA00023002"/>
    </source>
</evidence>
<dbReference type="InterPro" id="IPR050476">
    <property type="entry name" value="Insect_CytP450_Detox"/>
</dbReference>
<proteinExistence type="inferred from homology"/>
<feature type="binding site" description="axial binding residue" evidence="14">
    <location>
        <position position="454"/>
    </location>
    <ligand>
        <name>heme</name>
        <dbReference type="ChEBI" id="CHEBI:30413"/>
    </ligand>
    <ligandPart>
        <name>Fe</name>
        <dbReference type="ChEBI" id="CHEBI:18248"/>
    </ligandPart>
</feature>
<accession>A0A6J0C406</accession>
<gene>
    <name evidence="18" type="primary">LOC107225354</name>
</gene>
<dbReference type="InterPro" id="IPR002401">
    <property type="entry name" value="Cyt_P450_E_grp-I"/>
</dbReference>
<evidence type="ECO:0000256" key="5">
    <source>
        <dbReference type="ARBA" id="ARBA00010617"/>
    </source>
</evidence>
<protein>
    <submittedName>
        <fullName evidence="18">Cytochrome P450 9e2</fullName>
    </submittedName>
</protein>
<evidence type="ECO:0000256" key="2">
    <source>
        <dbReference type="ARBA" id="ARBA00003690"/>
    </source>
</evidence>